<evidence type="ECO:0000313" key="2">
    <source>
        <dbReference type="Proteomes" id="UP000198765"/>
    </source>
</evidence>
<protein>
    <submittedName>
        <fullName evidence="1">Uncharacterized protein</fullName>
    </submittedName>
</protein>
<name>A0A1A8ZSC0_9ACTN</name>
<proteinExistence type="predicted"/>
<accession>A0A1A8ZSC0</accession>
<reference evidence="1 2" key="1">
    <citation type="submission" date="2016-06" db="EMBL/GenBank/DDBJ databases">
        <authorList>
            <person name="Kjaerup R.B."/>
            <person name="Dalgaard T.S."/>
            <person name="Juul-Madsen H.R."/>
        </authorList>
    </citation>
    <scope>NUCLEOTIDE SEQUENCE [LARGE SCALE GENOMIC DNA]</scope>
    <source>
        <strain evidence="1 2">DSM 45248</strain>
    </source>
</reference>
<dbReference type="EMBL" id="LT594324">
    <property type="protein sequence ID" value="SBT47019.1"/>
    <property type="molecule type" value="Genomic_DNA"/>
</dbReference>
<dbReference type="PATRIC" id="fig|299146.4.peg.2885"/>
<dbReference type="AlphaFoldDB" id="A0A1A8ZSC0"/>
<sequence length="290" mass="31716">MRWDLLGVAVDFRLRCAFVAPQAPPSAVAGVALAGVIGGPGPRCVGEALVDAYVEHLRTFGPHIRGRRWLLEREAEARLDRMCFALAWFDRVFRDGAIAPGSPLADMVDDGDLDALLGCVPEYVVMDLQVQVMLAERALGQLRSAAEVAVCQAAPTFAGSADVGGADADLVIGRRLMEIKSVSRPEVLTDQAIWQLAGYVLLDYDDEYRFDEMAFYMSRVGWLASWKVDEFFGLLGARLPLHQLRDEFARQCSVAATASATGVDGQVVRRDRRTEASLLVVDRQEGADSK</sequence>
<gene>
    <name evidence="1" type="ORF">GA0070621_2784</name>
</gene>
<keyword evidence="2" id="KW-1185">Reference proteome</keyword>
<organism evidence="1 2">
    <name type="scientific">Micromonospora narathiwatensis</name>
    <dbReference type="NCBI Taxonomy" id="299146"/>
    <lineage>
        <taxon>Bacteria</taxon>
        <taxon>Bacillati</taxon>
        <taxon>Actinomycetota</taxon>
        <taxon>Actinomycetes</taxon>
        <taxon>Micromonosporales</taxon>
        <taxon>Micromonosporaceae</taxon>
        <taxon>Micromonospora</taxon>
    </lineage>
</organism>
<evidence type="ECO:0000313" key="1">
    <source>
        <dbReference type="EMBL" id="SBT47019.1"/>
    </source>
</evidence>
<dbReference type="Proteomes" id="UP000198765">
    <property type="component" value="Chromosome I"/>
</dbReference>